<name>A0A518HD42_9BACT</name>
<dbReference type="KEGG" id="tpla:ElP_67290"/>
<sequence length="110" mass="12202">MGWFGFAKKTTYVIAVSREGPDRLRLNGNQVTRSQVKKNAASHDQTVLWMEVTTGGGRVDQGTGPASTKLPPGDLERLQRDVHLSTAFKAIVEELDTGKEHASKWYKFAK</sequence>
<gene>
    <name evidence="2" type="ORF">ElP_67290</name>
</gene>
<organism evidence="2 3">
    <name type="scientific">Tautonia plasticadhaerens</name>
    <dbReference type="NCBI Taxonomy" id="2527974"/>
    <lineage>
        <taxon>Bacteria</taxon>
        <taxon>Pseudomonadati</taxon>
        <taxon>Planctomycetota</taxon>
        <taxon>Planctomycetia</taxon>
        <taxon>Isosphaerales</taxon>
        <taxon>Isosphaeraceae</taxon>
        <taxon>Tautonia</taxon>
    </lineage>
</organism>
<dbReference type="EMBL" id="CP036426">
    <property type="protein sequence ID" value="QDV38772.1"/>
    <property type="molecule type" value="Genomic_DNA"/>
</dbReference>
<dbReference type="Proteomes" id="UP000317835">
    <property type="component" value="Chromosome"/>
</dbReference>
<proteinExistence type="predicted"/>
<reference evidence="2 3" key="1">
    <citation type="submission" date="2019-02" db="EMBL/GenBank/DDBJ databases">
        <title>Deep-cultivation of Planctomycetes and their phenomic and genomic characterization uncovers novel biology.</title>
        <authorList>
            <person name="Wiegand S."/>
            <person name="Jogler M."/>
            <person name="Boedeker C."/>
            <person name="Pinto D."/>
            <person name="Vollmers J."/>
            <person name="Rivas-Marin E."/>
            <person name="Kohn T."/>
            <person name="Peeters S.H."/>
            <person name="Heuer A."/>
            <person name="Rast P."/>
            <person name="Oberbeckmann S."/>
            <person name="Bunk B."/>
            <person name="Jeske O."/>
            <person name="Meyerdierks A."/>
            <person name="Storesund J.E."/>
            <person name="Kallscheuer N."/>
            <person name="Luecker S."/>
            <person name="Lage O.M."/>
            <person name="Pohl T."/>
            <person name="Merkel B.J."/>
            <person name="Hornburger P."/>
            <person name="Mueller R.-W."/>
            <person name="Bruemmer F."/>
            <person name="Labrenz M."/>
            <person name="Spormann A.M."/>
            <person name="Op den Camp H."/>
            <person name="Overmann J."/>
            <person name="Amann R."/>
            <person name="Jetten M.S.M."/>
            <person name="Mascher T."/>
            <person name="Medema M.H."/>
            <person name="Devos D.P."/>
            <person name="Kaster A.-K."/>
            <person name="Ovreas L."/>
            <person name="Rohde M."/>
            <person name="Galperin M.Y."/>
            <person name="Jogler C."/>
        </authorList>
    </citation>
    <scope>NUCLEOTIDE SEQUENCE [LARGE SCALE GENOMIC DNA]</scope>
    <source>
        <strain evidence="2 3">ElP</strain>
    </source>
</reference>
<accession>A0A518HD42</accession>
<evidence type="ECO:0000313" key="2">
    <source>
        <dbReference type="EMBL" id="QDV38772.1"/>
    </source>
</evidence>
<dbReference type="RefSeq" id="WP_145277538.1">
    <property type="nucleotide sequence ID" value="NZ_CP036426.1"/>
</dbReference>
<protein>
    <submittedName>
        <fullName evidence="2">Uncharacterized protein</fullName>
    </submittedName>
</protein>
<feature type="region of interest" description="Disordered" evidence="1">
    <location>
        <begin position="55"/>
        <end position="74"/>
    </location>
</feature>
<evidence type="ECO:0000313" key="3">
    <source>
        <dbReference type="Proteomes" id="UP000317835"/>
    </source>
</evidence>
<dbReference type="AlphaFoldDB" id="A0A518HD42"/>
<keyword evidence="3" id="KW-1185">Reference proteome</keyword>
<evidence type="ECO:0000256" key="1">
    <source>
        <dbReference type="SAM" id="MobiDB-lite"/>
    </source>
</evidence>
<dbReference type="OrthoDB" id="9835624at2"/>